<feature type="compositionally biased region" description="Polar residues" evidence="1">
    <location>
        <begin position="35"/>
        <end position="61"/>
    </location>
</feature>
<sequence length="82" mass="9259">VWQLITKGYRSPTKPKELPQVKCSPRRRSSSLSRNTAESQNLRQQTSKSVQQVPRSPSRSCSLVAKPARQQQRAMASLASRH</sequence>
<organism evidence="2 3">
    <name type="scientific">Haematococcus lacustris</name>
    <name type="common">Green alga</name>
    <name type="synonym">Haematococcus pluvialis</name>
    <dbReference type="NCBI Taxonomy" id="44745"/>
    <lineage>
        <taxon>Eukaryota</taxon>
        <taxon>Viridiplantae</taxon>
        <taxon>Chlorophyta</taxon>
        <taxon>core chlorophytes</taxon>
        <taxon>Chlorophyceae</taxon>
        <taxon>CS clade</taxon>
        <taxon>Chlamydomonadales</taxon>
        <taxon>Haematococcaceae</taxon>
        <taxon>Haematococcus</taxon>
    </lineage>
</organism>
<name>A0A699YGS5_HAELA</name>
<keyword evidence="3" id="KW-1185">Reference proteome</keyword>
<dbReference type="EMBL" id="BLLF01000028">
    <property type="protein sequence ID" value="GFH06226.1"/>
    <property type="molecule type" value="Genomic_DNA"/>
</dbReference>
<evidence type="ECO:0000313" key="2">
    <source>
        <dbReference type="EMBL" id="GFH06226.1"/>
    </source>
</evidence>
<feature type="non-terminal residue" evidence="2">
    <location>
        <position position="1"/>
    </location>
</feature>
<dbReference type="Proteomes" id="UP000485058">
    <property type="component" value="Unassembled WGS sequence"/>
</dbReference>
<gene>
    <name evidence="2" type="ORF">HaLaN_00822</name>
</gene>
<feature type="region of interest" description="Disordered" evidence="1">
    <location>
        <begin position="1"/>
        <end position="82"/>
    </location>
</feature>
<proteinExistence type="predicted"/>
<dbReference type="AlphaFoldDB" id="A0A699YGS5"/>
<reference evidence="2 3" key="1">
    <citation type="submission" date="2020-02" db="EMBL/GenBank/DDBJ databases">
        <title>Draft genome sequence of Haematococcus lacustris strain NIES-144.</title>
        <authorList>
            <person name="Morimoto D."/>
            <person name="Nakagawa S."/>
            <person name="Yoshida T."/>
            <person name="Sawayama S."/>
        </authorList>
    </citation>
    <scope>NUCLEOTIDE SEQUENCE [LARGE SCALE GENOMIC DNA]</scope>
    <source>
        <strain evidence="2 3">NIES-144</strain>
    </source>
</reference>
<comment type="caution">
    <text evidence="2">The sequence shown here is derived from an EMBL/GenBank/DDBJ whole genome shotgun (WGS) entry which is preliminary data.</text>
</comment>
<accession>A0A699YGS5</accession>
<evidence type="ECO:0000313" key="3">
    <source>
        <dbReference type="Proteomes" id="UP000485058"/>
    </source>
</evidence>
<evidence type="ECO:0000256" key="1">
    <source>
        <dbReference type="SAM" id="MobiDB-lite"/>
    </source>
</evidence>
<protein>
    <submittedName>
        <fullName evidence="2">Uncharacterized protein</fullName>
    </submittedName>
</protein>